<evidence type="ECO:0000256" key="1">
    <source>
        <dbReference type="SAM" id="Phobius"/>
    </source>
</evidence>
<proteinExistence type="predicted"/>
<keyword evidence="1" id="KW-1133">Transmembrane helix</keyword>
<gene>
    <name evidence="2" type="ORF">E3O65_05505</name>
</gene>
<feature type="transmembrane region" description="Helical" evidence="1">
    <location>
        <begin position="59"/>
        <end position="82"/>
    </location>
</feature>
<dbReference type="RefSeq" id="WP_134362735.1">
    <property type="nucleotide sequence ID" value="NZ_SOGJ01000012.1"/>
</dbReference>
<comment type="caution">
    <text evidence="2">The sequence shown here is derived from an EMBL/GenBank/DDBJ whole genome shotgun (WGS) entry which is preliminary data.</text>
</comment>
<accession>A0ABY2J4P9</accession>
<evidence type="ECO:0000313" key="3">
    <source>
        <dbReference type="Proteomes" id="UP000298355"/>
    </source>
</evidence>
<reference evidence="2 3" key="1">
    <citation type="submission" date="2019-03" db="EMBL/GenBank/DDBJ databases">
        <title>Genomics of glacier-inhabiting Cryobacterium strains.</title>
        <authorList>
            <person name="Liu Q."/>
            <person name="Xin Y.-H."/>
        </authorList>
    </citation>
    <scope>NUCLEOTIDE SEQUENCE [LARGE SCALE GENOMIC DNA]</scope>
    <source>
        <strain evidence="2 3">TMT4-23</strain>
    </source>
</reference>
<evidence type="ECO:0008006" key="4">
    <source>
        <dbReference type="Google" id="ProtNLM"/>
    </source>
</evidence>
<sequence>MEEAIHQLGGKVVSLELYTADQLRVSSRLRDLETGIRDSKTAETAAENRADDQRTRNRWTVIALVGGPFISAIVVFLIQGGFRV</sequence>
<dbReference type="Proteomes" id="UP000298355">
    <property type="component" value="Unassembled WGS sequence"/>
</dbReference>
<keyword evidence="1" id="KW-0472">Membrane</keyword>
<organism evidence="2 3">
    <name type="scientific">Cryobacterium breve</name>
    <dbReference type="NCBI Taxonomy" id="1259258"/>
    <lineage>
        <taxon>Bacteria</taxon>
        <taxon>Bacillati</taxon>
        <taxon>Actinomycetota</taxon>
        <taxon>Actinomycetes</taxon>
        <taxon>Micrococcales</taxon>
        <taxon>Microbacteriaceae</taxon>
        <taxon>Cryobacterium</taxon>
    </lineage>
</organism>
<protein>
    <recommendedName>
        <fullName evidence="4">DUF3618 domain-containing protein</fullName>
    </recommendedName>
</protein>
<name>A0ABY2J4P9_9MICO</name>
<evidence type="ECO:0000313" key="2">
    <source>
        <dbReference type="EMBL" id="TFC99830.1"/>
    </source>
</evidence>
<dbReference type="EMBL" id="SOGJ01000012">
    <property type="protein sequence ID" value="TFC99830.1"/>
    <property type="molecule type" value="Genomic_DNA"/>
</dbReference>
<keyword evidence="1" id="KW-0812">Transmembrane</keyword>
<keyword evidence="3" id="KW-1185">Reference proteome</keyword>